<dbReference type="Proteomes" id="UP000177785">
    <property type="component" value="Unassembled WGS sequence"/>
</dbReference>
<dbReference type="FunFam" id="3.40.1450.10:FF:000002">
    <property type="entry name" value="2,3-bisphosphoglycerate-independent phosphoglycerate mutase"/>
    <property type="match status" value="1"/>
</dbReference>
<dbReference type="CDD" id="cd16010">
    <property type="entry name" value="iPGM"/>
    <property type="match status" value="1"/>
</dbReference>
<dbReference type="GO" id="GO:0030145">
    <property type="term" value="F:manganese ion binding"/>
    <property type="evidence" value="ECO:0007669"/>
    <property type="project" value="UniProtKB-UniRule"/>
</dbReference>
<feature type="binding site" evidence="9 12">
    <location>
        <position position="441"/>
    </location>
    <ligand>
        <name>Mn(2+)</name>
        <dbReference type="ChEBI" id="CHEBI:29035"/>
        <label>2</label>
    </ligand>
</feature>
<evidence type="ECO:0000256" key="6">
    <source>
        <dbReference type="ARBA" id="ARBA00023152"/>
    </source>
</evidence>
<evidence type="ECO:0000313" key="16">
    <source>
        <dbReference type="Proteomes" id="UP000177785"/>
    </source>
</evidence>
<dbReference type="InterPro" id="IPR005995">
    <property type="entry name" value="Pgm_bpd_ind"/>
</dbReference>
<feature type="binding site" evidence="9 12">
    <location>
        <position position="62"/>
    </location>
    <ligand>
        <name>Mn(2+)</name>
        <dbReference type="ChEBI" id="CHEBI:29035"/>
        <label>2</label>
    </ligand>
</feature>
<feature type="binding site" evidence="9">
    <location>
        <position position="123"/>
    </location>
    <ligand>
        <name>substrate</name>
    </ligand>
</feature>
<dbReference type="Gene3D" id="3.40.720.10">
    <property type="entry name" value="Alkaline Phosphatase, subunit A"/>
    <property type="match status" value="1"/>
</dbReference>
<dbReference type="InterPro" id="IPR036646">
    <property type="entry name" value="PGAM_B_sf"/>
</dbReference>
<feature type="binding site" evidence="9">
    <location>
        <position position="192"/>
    </location>
    <ligand>
        <name>substrate</name>
    </ligand>
</feature>
<dbReference type="Pfam" id="PF01676">
    <property type="entry name" value="Metalloenzyme"/>
    <property type="match status" value="1"/>
</dbReference>
<dbReference type="Gene3D" id="3.40.1450.10">
    <property type="entry name" value="BPG-independent phosphoglycerate mutase, domain B"/>
    <property type="match status" value="1"/>
</dbReference>
<evidence type="ECO:0000313" key="15">
    <source>
        <dbReference type="EMBL" id="OGZ43113.1"/>
    </source>
</evidence>
<dbReference type="STRING" id="1802115.A2756_00060"/>
<comment type="subunit">
    <text evidence="9">Monomer.</text>
</comment>
<comment type="caution">
    <text evidence="15">The sequence shown here is derived from an EMBL/GenBank/DDBJ whole genome shotgun (WGS) entry which is preliminary data.</text>
</comment>
<comment type="similarity">
    <text evidence="4 9">Belongs to the BPG-independent phosphoglycerate mutase family.</text>
</comment>
<dbReference type="PANTHER" id="PTHR31637:SF0">
    <property type="entry name" value="2,3-BISPHOSPHOGLYCERATE-INDEPENDENT PHOSPHOGLYCERATE MUTASE"/>
    <property type="match status" value="1"/>
</dbReference>
<feature type="binding site" evidence="9 12">
    <location>
        <position position="460"/>
    </location>
    <ligand>
        <name>Mn(2+)</name>
        <dbReference type="ChEBI" id="CHEBI:29035"/>
        <label>1</label>
    </ligand>
</feature>
<protein>
    <recommendedName>
        <fullName evidence="9 10">2,3-bisphosphoglycerate-independent phosphoglycerate mutase</fullName>
        <shortName evidence="9">BPG-independent PGAM</shortName>
        <shortName evidence="9">Phosphoglyceromutase</shortName>
        <shortName evidence="9">iPGM</shortName>
        <ecNumber evidence="9 10">5.4.2.12</ecNumber>
    </recommendedName>
</protein>
<dbReference type="Pfam" id="PF06415">
    <property type="entry name" value="iPGM_N"/>
    <property type="match status" value="1"/>
</dbReference>
<feature type="binding site" evidence="9">
    <location>
        <position position="335"/>
    </location>
    <ligand>
        <name>substrate</name>
    </ligand>
</feature>
<evidence type="ECO:0000259" key="13">
    <source>
        <dbReference type="Pfam" id="PF01676"/>
    </source>
</evidence>
<sequence>MSYKPVVLIVLDGVGVNTTDTETPFSLANIPTWREIEAYWPFTTLRASGVAVGLPWGEEGNSEVGHLTMGSGRVVYHHLPRIINAIHEGTFFENEAFLKAITHVKERGSQLHIMGLFSSGSVHAYVDHLYALMDLAERQGIEHVVLHLFTDGRDASPDEGVVLLGQLLERIPKLYPHAIIASLLGRFFAMDRDENWDRIERAYNLLTKGVGKSFTDPVAYMRESYKAGVFDEFIEPAYLADVDGAPVGRMQEGDAAIFFNFREDSEREITSAFVDNNFPYFVRQKIDNFLFVTMTEYDAHFATEVAFPPIAIDRPLAEVIANAKKRQVHIAETEKYAHITYFFNGGRERPFEGEERVLIQSPHASHFNEHPEMAAAKVTDAIIEAIPKYDFILANFANGDMVGHTGDFEATIKALEVLDFSLGKIIPEILAAGGALIITGDHGNAEEKRYRVTAEPRTKHTINPVPFFLIAQDMRFERPRSTADIQKSYEEIGGVLTDVAPSILELMNLEKPGEMMGMSLVARLKHIKR</sequence>
<feature type="binding site" evidence="9 12">
    <location>
        <position position="400"/>
    </location>
    <ligand>
        <name>Mn(2+)</name>
        <dbReference type="ChEBI" id="CHEBI:29035"/>
        <label>1</label>
    </ligand>
</feature>
<organism evidence="15 16">
    <name type="scientific">Candidatus Ryanbacteria bacterium RIFCSPHIGHO2_01_FULL_48_27</name>
    <dbReference type="NCBI Taxonomy" id="1802115"/>
    <lineage>
        <taxon>Bacteria</taxon>
        <taxon>Candidatus Ryaniibacteriota</taxon>
    </lineage>
</organism>
<evidence type="ECO:0000256" key="10">
    <source>
        <dbReference type="NCBIfam" id="TIGR01307"/>
    </source>
</evidence>
<evidence type="ECO:0000256" key="12">
    <source>
        <dbReference type="PIRSR" id="PIRSR001492-3"/>
    </source>
</evidence>
<dbReference type="GO" id="GO:0006007">
    <property type="term" value="P:glucose catabolic process"/>
    <property type="evidence" value="ECO:0007669"/>
    <property type="project" value="InterPro"/>
</dbReference>
<dbReference type="EC" id="5.4.2.12" evidence="9 10"/>
<keyword evidence="7 9" id="KW-0464">Manganese</keyword>
<dbReference type="InterPro" id="IPR006124">
    <property type="entry name" value="Metalloenzyme"/>
</dbReference>
<keyword evidence="5 9" id="KW-0479">Metal-binding</keyword>
<evidence type="ECO:0000256" key="11">
    <source>
        <dbReference type="PIRSR" id="PIRSR001492-1"/>
    </source>
</evidence>
<dbReference type="InterPro" id="IPR017850">
    <property type="entry name" value="Alkaline_phosphatase_core_sf"/>
</dbReference>
<gene>
    <name evidence="9" type="primary">gpmI</name>
    <name evidence="15" type="ORF">A2756_00060</name>
</gene>
<comment type="caution">
    <text evidence="9">Lacks conserved residue(s) required for the propagation of feature annotation.</text>
</comment>
<comment type="catalytic activity">
    <reaction evidence="1 9">
        <text>(2R)-2-phosphoglycerate = (2R)-3-phosphoglycerate</text>
        <dbReference type="Rhea" id="RHEA:15901"/>
        <dbReference type="ChEBI" id="CHEBI:58272"/>
        <dbReference type="ChEBI" id="CHEBI:58289"/>
        <dbReference type="EC" id="5.4.2.12"/>
    </reaction>
</comment>
<dbReference type="UniPathway" id="UPA00109">
    <property type="reaction ID" value="UER00186"/>
</dbReference>
<comment type="cofactor">
    <cofactor evidence="9">
        <name>Mn(2+)</name>
        <dbReference type="ChEBI" id="CHEBI:29035"/>
    </cofactor>
    <text evidence="9">Binds 2 manganese ions per subunit.</text>
</comment>
<evidence type="ECO:0000256" key="7">
    <source>
        <dbReference type="ARBA" id="ARBA00023211"/>
    </source>
</evidence>
<feature type="binding site" evidence="9 12">
    <location>
        <position position="404"/>
    </location>
    <ligand>
        <name>Mn(2+)</name>
        <dbReference type="ChEBI" id="CHEBI:29035"/>
        <label>1</label>
    </ligand>
</feature>
<dbReference type="PIRSF" id="PIRSF001492">
    <property type="entry name" value="IPGAM"/>
    <property type="match status" value="1"/>
</dbReference>
<keyword evidence="8 9" id="KW-0413">Isomerase</keyword>
<evidence type="ECO:0000256" key="2">
    <source>
        <dbReference type="ARBA" id="ARBA00002315"/>
    </source>
</evidence>
<feature type="binding site" evidence="9">
    <location>
        <begin position="153"/>
        <end position="154"/>
    </location>
    <ligand>
        <name>substrate</name>
    </ligand>
</feature>
<reference evidence="15 16" key="1">
    <citation type="journal article" date="2016" name="Nat. Commun.">
        <title>Thousands of microbial genomes shed light on interconnected biogeochemical processes in an aquifer system.</title>
        <authorList>
            <person name="Anantharaman K."/>
            <person name="Brown C.T."/>
            <person name="Hug L.A."/>
            <person name="Sharon I."/>
            <person name="Castelle C.J."/>
            <person name="Probst A.J."/>
            <person name="Thomas B.C."/>
            <person name="Singh A."/>
            <person name="Wilkins M.J."/>
            <person name="Karaoz U."/>
            <person name="Brodie E.L."/>
            <person name="Williams K.H."/>
            <person name="Hubbard S.S."/>
            <person name="Banfield J.F."/>
        </authorList>
    </citation>
    <scope>NUCLEOTIDE SEQUENCE [LARGE SCALE GENOMIC DNA]</scope>
</reference>
<feature type="binding site" evidence="9 12">
    <location>
        <position position="442"/>
    </location>
    <ligand>
        <name>Mn(2+)</name>
        <dbReference type="ChEBI" id="CHEBI:29035"/>
        <label>2</label>
    </ligand>
</feature>
<dbReference type="PANTHER" id="PTHR31637">
    <property type="entry name" value="2,3-BISPHOSPHOGLYCERATE-INDEPENDENT PHOSPHOGLYCERATE MUTASE"/>
    <property type="match status" value="1"/>
</dbReference>
<name>A0A1G2FYG8_9BACT</name>
<evidence type="ECO:0000256" key="1">
    <source>
        <dbReference type="ARBA" id="ARBA00000370"/>
    </source>
</evidence>
<dbReference type="InterPro" id="IPR011258">
    <property type="entry name" value="BPG-indep_PGM_N"/>
</dbReference>
<comment type="pathway">
    <text evidence="3 9">Carbohydrate degradation; glycolysis; pyruvate from D-glyceraldehyde 3-phosphate: step 3/5.</text>
</comment>
<evidence type="ECO:0000256" key="9">
    <source>
        <dbReference type="HAMAP-Rule" id="MF_01038"/>
    </source>
</evidence>
<dbReference type="SUPFAM" id="SSF64158">
    <property type="entry name" value="2,3-Bisphosphoglycerate-independent phosphoglycerate mutase, substrate-binding domain"/>
    <property type="match status" value="1"/>
</dbReference>
<evidence type="ECO:0000256" key="5">
    <source>
        <dbReference type="ARBA" id="ARBA00022723"/>
    </source>
</evidence>
<feature type="domain" description="Metalloenzyme" evidence="13">
    <location>
        <begin position="4"/>
        <end position="511"/>
    </location>
</feature>
<comment type="function">
    <text evidence="2 9">Catalyzes the interconversion of 2-phosphoglycerate and 3-phosphoglycerate.</text>
</comment>
<keyword evidence="6 9" id="KW-0324">Glycolysis</keyword>
<evidence type="ECO:0000256" key="4">
    <source>
        <dbReference type="ARBA" id="ARBA00008819"/>
    </source>
</evidence>
<dbReference type="EMBL" id="MHNL01000039">
    <property type="protein sequence ID" value="OGZ43113.1"/>
    <property type="molecule type" value="Genomic_DNA"/>
</dbReference>
<evidence type="ECO:0000256" key="8">
    <source>
        <dbReference type="ARBA" id="ARBA00023235"/>
    </source>
</evidence>
<dbReference type="AlphaFoldDB" id="A0A1G2FYG8"/>
<accession>A0A1G2FYG8</accession>
<dbReference type="HAMAP" id="MF_01038">
    <property type="entry name" value="GpmI"/>
    <property type="match status" value="1"/>
</dbReference>
<dbReference type="NCBIfam" id="TIGR01307">
    <property type="entry name" value="pgm_bpd_ind"/>
    <property type="match status" value="1"/>
</dbReference>
<feature type="active site" description="Phosphoserine intermediate" evidence="9 11">
    <location>
        <position position="62"/>
    </location>
</feature>
<evidence type="ECO:0000259" key="14">
    <source>
        <dbReference type="Pfam" id="PF06415"/>
    </source>
</evidence>
<dbReference type="SUPFAM" id="SSF53649">
    <property type="entry name" value="Alkaline phosphatase-like"/>
    <property type="match status" value="1"/>
</dbReference>
<dbReference type="GO" id="GO:0004619">
    <property type="term" value="F:phosphoglycerate mutase activity"/>
    <property type="evidence" value="ECO:0007669"/>
    <property type="project" value="UniProtKB-UniRule"/>
</dbReference>
<feature type="binding site" evidence="9">
    <location>
        <position position="186"/>
    </location>
    <ligand>
        <name>substrate</name>
    </ligand>
</feature>
<proteinExistence type="inferred from homology"/>
<feature type="binding site" evidence="9 12">
    <location>
        <position position="12"/>
    </location>
    <ligand>
        <name>Mn(2+)</name>
        <dbReference type="ChEBI" id="CHEBI:29035"/>
        <label>2</label>
    </ligand>
</feature>
<dbReference type="GO" id="GO:0005829">
    <property type="term" value="C:cytosol"/>
    <property type="evidence" value="ECO:0007669"/>
    <property type="project" value="TreeGrafter"/>
</dbReference>
<evidence type="ECO:0000256" key="3">
    <source>
        <dbReference type="ARBA" id="ARBA00004798"/>
    </source>
</evidence>
<dbReference type="GO" id="GO:0006096">
    <property type="term" value="P:glycolytic process"/>
    <property type="evidence" value="ECO:0007669"/>
    <property type="project" value="UniProtKB-UniRule"/>
</dbReference>
<feature type="domain" description="BPG-independent PGAM N-terminal" evidence="14">
    <location>
        <begin position="83"/>
        <end position="298"/>
    </location>
</feature>